<dbReference type="Proteomes" id="UP000800097">
    <property type="component" value="Unassembled WGS sequence"/>
</dbReference>
<dbReference type="GO" id="GO:0006368">
    <property type="term" value="P:transcription elongation by RNA polymerase II"/>
    <property type="evidence" value="ECO:0007669"/>
    <property type="project" value="InterPro"/>
</dbReference>
<proteinExistence type="predicted"/>
<dbReference type="GO" id="GO:0070449">
    <property type="term" value="C:elongin complex"/>
    <property type="evidence" value="ECO:0007669"/>
    <property type="project" value="InterPro"/>
</dbReference>
<feature type="compositionally biased region" description="Low complexity" evidence="2">
    <location>
        <begin position="226"/>
        <end position="241"/>
    </location>
</feature>
<dbReference type="InterPro" id="IPR010684">
    <property type="entry name" value="RNA_pol_II_trans_fac_SIII_A"/>
</dbReference>
<gene>
    <name evidence="3" type="ORF">EI97DRAFT_233354</name>
</gene>
<reference evidence="3" key="1">
    <citation type="journal article" date="2020" name="Stud. Mycol.">
        <title>101 Dothideomycetes genomes: a test case for predicting lifestyles and emergence of pathogens.</title>
        <authorList>
            <person name="Haridas S."/>
            <person name="Albert R."/>
            <person name="Binder M."/>
            <person name="Bloem J."/>
            <person name="Labutti K."/>
            <person name="Salamov A."/>
            <person name="Andreopoulos B."/>
            <person name="Baker S."/>
            <person name="Barry K."/>
            <person name="Bills G."/>
            <person name="Bluhm B."/>
            <person name="Cannon C."/>
            <person name="Castanera R."/>
            <person name="Culley D."/>
            <person name="Daum C."/>
            <person name="Ezra D."/>
            <person name="Gonzalez J."/>
            <person name="Henrissat B."/>
            <person name="Kuo A."/>
            <person name="Liang C."/>
            <person name="Lipzen A."/>
            <person name="Lutzoni F."/>
            <person name="Magnuson J."/>
            <person name="Mondo S."/>
            <person name="Nolan M."/>
            <person name="Ohm R."/>
            <person name="Pangilinan J."/>
            <person name="Park H.-J."/>
            <person name="Ramirez L."/>
            <person name="Alfaro M."/>
            <person name="Sun H."/>
            <person name="Tritt A."/>
            <person name="Yoshinaga Y."/>
            <person name="Zwiers L.-H."/>
            <person name="Turgeon B."/>
            <person name="Goodwin S."/>
            <person name="Spatafora J."/>
            <person name="Crous P."/>
            <person name="Grigoriev I."/>
        </authorList>
    </citation>
    <scope>NUCLEOTIDE SEQUENCE</scope>
    <source>
        <strain evidence="3">CBS 379.55</strain>
    </source>
</reference>
<evidence type="ECO:0000256" key="2">
    <source>
        <dbReference type="SAM" id="MobiDB-lite"/>
    </source>
</evidence>
<dbReference type="PANTHER" id="PTHR15141">
    <property type="entry name" value="TRANSCRIPTION ELONGATION FACTOR B POLYPEPTIDE 3"/>
    <property type="match status" value="1"/>
</dbReference>
<dbReference type="RefSeq" id="XP_033649719.1">
    <property type="nucleotide sequence ID" value="XM_033793968.1"/>
</dbReference>
<dbReference type="InterPro" id="IPR051870">
    <property type="entry name" value="Elongin-A_domain"/>
</dbReference>
<dbReference type="AlphaFoldDB" id="A0A6A6J6I0"/>
<dbReference type="EMBL" id="ML986525">
    <property type="protein sequence ID" value="KAF2272180.1"/>
    <property type="molecule type" value="Genomic_DNA"/>
</dbReference>
<dbReference type="Gene3D" id="6.10.250.3180">
    <property type="match status" value="1"/>
</dbReference>
<evidence type="ECO:0000256" key="1">
    <source>
        <dbReference type="SAM" id="Coils"/>
    </source>
</evidence>
<organism evidence="3 4">
    <name type="scientific">Westerdykella ornata</name>
    <dbReference type="NCBI Taxonomy" id="318751"/>
    <lineage>
        <taxon>Eukaryota</taxon>
        <taxon>Fungi</taxon>
        <taxon>Dikarya</taxon>
        <taxon>Ascomycota</taxon>
        <taxon>Pezizomycotina</taxon>
        <taxon>Dothideomycetes</taxon>
        <taxon>Pleosporomycetidae</taxon>
        <taxon>Pleosporales</taxon>
        <taxon>Sporormiaceae</taxon>
        <taxon>Westerdykella</taxon>
    </lineage>
</organism>
<keyword evidence="1" id="KW-0175">Coiled coil</keyword>
<name>A0A6A6J6I0_WESOR</name>
<feature type="compositionally biased region" description="Polar residues" evidence="2">
    <location>
        <begin position="281"/>
        <end position="291"/>
    </location>
</feature>
<dbReference type="Pfam" id="PF06881">
    <property type="entry name" value="Elongin_A"/>
    <property type="match status" value="1"/>
</dbReference>
<sequence length="310" mass="34040">MPAPSLYSLAKARAIASIDSIEDVGDLPYAFVAPILRHLQSPDQLVTLERNCPQLQGETGELWLRFIKRDIPGWDKKPHEPHNPKNWHKVYAKLKREAEREKAAQEEKLRLQMKRLTEEKNKSTLIIEPGSRLARLVPKRKAGWGGSGGQPGPRSTGREALDKFKKGLFRDKNAGMARNTTPLRAPQQLGKVDKAPERLLRLNEAAKMDKAALDRAAGRGGGGGASAATTTATATTTKGGAPPQRPRLPEGQRFSVPKIRIKNAASSVPSTTSPPAASVTNVNANLPTQAVQKRKREEPNVFMQTKKRRV</sequence>
<dbReference type="PANTHER" id="PTHR15141:SF76">
    <property type="entry name" value="TRANSCRIPTION ELONGATION FACTOR B POLYPEPTIDE 3"/>
    <property type="match status" value="1"/>
</dbReference>
<evidence type="ECO:0008006" key="5">
    <source>
        <dbReference type="Google" id="ProtNLM"/>
    </source>
</evidence>
<accession>A0A6A6J6I0</accession>
<evidence type="ECO:0000313" key="3">
    <source>
        <dbReference type="EMBL" id="KAF2272180.1"/>
    </source>
</evidence>
<feature type="coiled-coil region" evidence="1">
    <location>
        <begin position="88"/>
        <end position="122"/>
    </location>
</feature>
<keyword evidence="4" id="KW-1185">Reference proteome</keyword>
<evidence type="ECO:0000313" key="4">
    <source>
        <dbReference type="Proteomes" id="UP000800097"/>
    </source>
</evidence>
<dbReference type="OrthoDB" id="21513at2759"/>
<feature type="compositionally biased region" description="Low complexity" evidence="2">
    <location>
        <begin position="264"/>
        <end position="280"/>
    </location>
</feature>
<protein>
    <recommendedName>
        <fullName evidence="5">Elongin-A</fullName>
    </recommendedName>
</protein>
<dbReference type="GeneID" id="54547143"/>
<feature type="region of interest" description="Disordered" evidence="2">
    <location>
        <begin position="215"/>
        <end position="310"/>
    </location>
</feature>
<feature type="region of interest" description="Disordered" evidence="2">
    <location>
        <begin position="140"/>
        <end position="159"/>
    </location>
</feature>